<evidence type="ECO:0000256" key="3">
    <source>
        <dbReference type="ARBA" id="ARBA00038980"/>
    </source>
</evidence>
<evidence type="ECO:0000256" key="1">
    <source>
        <dbReference type="ARBA" id="ARBA00009986"/>
    </source>
</evidence>
<evidence type="ECO:0000259" key="9">
    <source>
        <dbReference type="Pfam" id="PF00171"/>
    </source>
</evidence>
<evidence type="ECO:0000256" key="5">
    <source>
        <dbReference type="ARBA" id="ARBA00042470"/>
    </source>
</evidence>
<dbReference type="InterPro" id="IPR015590">
    <property type="entry name" value="Aldehyde_DH_dom"/>
</dbReference>
<name>A0ABP0P1B2_9DINO</name>
<dbReference type="SUPFAM" id="SSF53649">
    <property type="entry name" value="Alkaline phosphatase-like"/>
    <property type="match status" value="1"/>
</dbReference>
<dbReference type="SUPFAM" id="SSF53720">
    <property type="entry name" value="ALDH-like"/>
    <property type="match status" value="1"/>
</dbReference>
<evidence type="ECO:0000256" key="8">
    <source>
        <dbReference type="ARBA" id="ARBA00049186"/>
    </source>
</evidence>
<dbReference type="InterPro" id="IPR051020">
    <property type="entry name" value="ALDH-related_metabolic_enz"/>
</dbReference>
<dbReference type="Gene3D" id="3.40.720.10">
    <property type="entry name" value="Alkaline Phosphatase, subunit A"/>
    <property type="match status" value="1"/>
</dbReference>
<dbReference type="InterPro" id="IPR016162">
    <property type="entry name" value="Ald_DH_N"/>
</dbReference>
<evidence type="ECO:0000256" key="2">
    <source>
        <dbReference type="ARBA" id="ARBA00023002"/>
    </source>
</evidence>
<evidence type="ECO:0000313" key="13">
    <source>
        <dbReference type="Proteomes" id="UP001642464"/>
    </source>
</evidence>
<evidence type="ECO:0000256" key="6">
    <source>
        <dbReference type="ARBA" id="ARBA00042646"/>
    </source>
</evidence>
<keyword evidence="2" id="KW-0560">Oxidoreductase</keyword>
<dbReference type="InterPro" id="IPR016161">
    <property type="entry name" value="Ald_DH/histidinol_DH"/>
</dbReference>
<gene>
    <name evidence="10" type="ORF">SCF082_LOCUS33961</name>
    <name evidence="11" type="ORF">SCF082_LOCUS34577</name>
    <name evidence="12" type="ORF">SCF082_LOCUS34876</name>
</gene>
<dbReference type="EMBL" id="CAXAMM010031824">
    <property type="protein sequence ID" value="CAK9068789.1"/>
    <property type="molecule type" value="Genomic_DNA"/>
</dbReference>
<protein>
    <recommendedName>
        <fullName evidence="4">NADP-dependent glyceraldehyde-3-phosphate dehydrogenase</fullName>
        <ecNumber evidence="3">1.2.1.9</ecNumber>
    </recommendedName>
    <alternativeName>
        <fullName evidence="5">Glyceraldehyde-3-phosphate dehydrogenase [NADP(+)]</fullName>
    </alternativeName>
    <alternativeName>
        <fullName evidence="6">Non-phosphorylating glyceraldehyde 3-phosphate dehydrogenase</fullName>
    </alternativeName>
    <alternativeName>
        <fullName evidence="7">Triosephosphate dehydrogenase</fullName>
    </alternativeName>
</protein>
<organism evidence="12 13">
    <name type="scientific">Durusdinium trenchii</name>
    <dbReference type="NCBI Taxonomy" id="1381693"/>
    <lineage>
        <taxon>Eukaryota</taxon>
        <taxon>Sar</taxon>
        <taxon>Alveolata</taxon>
        <taxon>Dinophyceae</taxon>
        <taxon>Suessiales</taxon>
        <taxon>Symbiodiniaceae</taxon>
        <taxon>Durusdinium</taxon>
    </lineage>
</organism>
<dbReference type="EMBL" id="CAXAMM010030669">
    <property type="protein sequence ID" value="CAK9066894.1"/>
    <property type="molecule type" value="Genomic_DNA"/>
</dbReference>
<evidence type="ECO:0000313" key="12">
    <source>
        <dbReference type="EMBL" id="CAK9069823.1"/>
    </source>
</evidence>
<accession>A0ABP0P1B2</accession>
<dbReference type="PANTHER" id="PTHR42991:SF1">
    <property type="entry name" value="ALDEHYDE DEHYDROGENASE"/>
    <property type="match status" value="1"/>
</dbReference>
<dbReference type="Gene3D" id="3.40.605.10">
    <property type="entry name" value="Aldehyde Dehydrogenase, Chain A, domain 1"/>
    <property type="match status" value="1"/>
</dbReference>
<evidence type="ECO:0000313" key="10">
    <source>
        <dbReference type="EMBL" id="CAK9066894.1"/>
    </source>
</evidence>
<dbReference type="CDD" id="cd07149">
    <property type="entry name" value="ALDH_y4uC"/>
    <property type="match status" value="1"/>
</dbReference>
<evidence type="ECO:0000256" key="4">
    <source>
        <dbReference type="ARBA" id="ARBA00040853"/>
    </source>
</evidence>
<comment type="catalytic activity">
    <reaction evidence="8">
        <text>D-glyceraldehyde 3-phosphate + NADP(+) + H2O = (2R)-3-phosphoglycerate + NADPH + 2 H(+)</text>
        <dbReference type="Rhea" id="RHEA:14669"/>
        <dbReference type="ChEBI" id="CHEBI:15377"/>
        <dbReference type="ChEBI" id="CHEBI:15378"/>
        <dbReference type="ChEBI" id="CHEBI:57783"/>
        <dbReference type="ChEBI" id="CHEBI:58272"/>
        <dbReference type="ChEBI" id="CHEBI:58349"/>
        <dbReference type="ChEBI" id="CHEBI:59776"/>
        <dbReference type="EC" id="1.2.1.9"/>
    </reaction>
</comment>
<dbReference type="InterPro" id="IPR016163">
    <property type="entry name" value="Ald_DH_C"/>
</dbReference>
<proteinExistence type="inferred from homology"/>
<dbReference type="Gene3D" id="3.40.309.10">
    <property type="entry name" value="Aldehyde Dehydrogenase, Chain A, domain 2"/>
    <property type="match status" value="1"/>
</dbReference>
<dbReference type="Proteomes" id="UP001642464">
    <property type="component" value="Unassembled WGS sequence"/>
</dbReference>
<comment type="similarity">
    <text evidence="1">Belongs to the aldehyde dehydrogenase family.</text>
</comment>
<reference evidence="12 13" key="1">
    <citation type="submission" date="2024-02" db="EMBL/GenBank/DDBJ databases">
        <authorList>
            <person name="Chen Y."/>
            <person name="Shah S."/>
            <person name="Dougan E. K."/>
            <person name="Thang M."/>
            <person name="Chan C."/>
        </authorList>
    </citation>
    <scope>NUCLEOTIDE SEQUENCE [LARGE SCALE GENOMIC DNA]</scope>
</reference>
<evidence type="ECO:0000313" key="11">
    <source>
        <dbReference type="EMBL" id="CAK9068789.1"/>
    </source>
</evidence>
<dbReference type="EC" id="1.2.1.9" evidence="3"/>
<dbReference type="EMBL" id="CAXAMM010032502">
    <property type="protein sequence ID" value="CAK9069823.1"/>
    <property type="molecule type" value="Genomic_DNA"/>
</dbReference>
<evidence type="ECO:0000256" key="7">
    <source>
        <dbReference type="ARBA" id="ARBA00043052"/>
    </source>
</evidence>
<keyword evidence="13" id="KW-1185">Reference proteome</keyword>
<dbReference type="PANTHER" id="PTHR42991">
    <property type="entry name" value="ALDEHYDE DEHYDROGENASE"/>
    <property type="match status" value="1"/>
</dbReference>
<feature type="domain" description="Aldehyde dehydrogenase" evidence="9">
    <location>
        <begin position="9"/>
        <end position="465"/>
    </location>
</feature>
<sequence length="643" mass="69578">MKAHINGAWVETKDKIEVVNPFDQSVIDTVPRCGPDEVDRALAGAVEGAKIMKSTTGYDRSQMLRRVAVRMNEMVDELARTISMEEGKILAEARTEVTRAAEVIDLSADEAKRLGGEVLPLDGAPGGAGRLGFTLRVPCGVVLAITPFNFPLNLVCHKVGPALAGGNAVVIKPATDTPLSALKFVEILLECGFPPLAVSCLTGAGSKVGDPLAADPRVRKISFTGSRDVGEHICKVAGLKKVTMELGSNSPLIVMDDADLERVAEATVATGFANAGQVCISTQRVIAVKKVYGDLLDVLAPKVAALTTGDQLKDGTKVGPMVRTADAERVSEWIDEAVAGGARVVTGGERDGACITPMVVADVKADMRISYDEIFGPAVAAISASNIDEAIALANDTRYGLSAGVFTSDLNNAVRFAREIESGNIHINWGPQWRADLMPYGGLKESGMGKEGPKYVIDEMTEMKTGYTTGNVTHIGDRRVGTGKLDLNFVNEGDIYQTNDWSALTSSEPFFAQINLPEVEYDIYDRKSAEKPRVKWEKCFLVKPLMREMLAAGTLTGPAAELMQPLPEELLYDTRSDPHEIHNLAESTKVVHQEALIRLRAALDTWIVETGDQGQWPEPAEIVAPFEQEMHDWFGTPEWYRDE</sequence>
<dbReference type="Pfam" id="PF00171">
    <property type="entry name" value="Aldedh"/>
    <property type="match status" value="1"/>
</dbReference>
<dbReference type="InterPro" id="IPR017850">
    <property type="entry name" value="Alkaline_phosphatase_core_sf"/>
</dbReference>
<comment type="caution">
    <text evidence="12">The sequence shown here is derived from an EMBL/GenBank/DDBJ whole genome shotgun (WGS) entry which is preliminary data.</text>
</comment>